<keyword evidence="2" id="KW-0472">Membrane</keyword>
<organism evidence="3 4">
    <name type="scientific">Zea mays</name>
    <name type="common">Maize</name>
    <dbReference type="NCBI Taxonomy" id="4577"/>
    <lineage>
        <taxon>Eukaryota</taxon>
        <taxon>Viridiplantae</taxon>
        <taxon>Streptophyta</taxon>
        <taxon>Embryophyta</taxon>
        <taxon>Tracheophyta</taxon>
        <taxon>Spermatophyta</taxon>
        <taxon>Magnoliopsida</taxon>
        <taxon>Liliopsida</taxon>
        <taxon>Poales</taxon>
        <taxon>Poaceae</taxon>
        <taxon>PACMAD clade</taxon>
        <taxon>Panicoideae</taxon>
        <taxon>Andropogonodae</taxon>
        <taxon>Andropogoneae</taxon>
        <taxon>Tripsacinae</taxon>
        <taxon>Zea</taxon>
    </lineage>
</organism>
<dbReference type="PANTHER" id="PTHR36388:SF1">
    <property type="entry name" value="OS02G0469000 PROTEIN"/>
    <property type="match status" value="1"/>
</dbReference>
<reference evidence="3 4" key="1">
    <citation type="journal article" date="2018" name="Nat. Genet.">
        <title>Extensive intraspecific gene order and gene structural variations between Mo17 and other maize genomes.</title>
        <authorList>
            <person name="Sun S."/>
            <person name="Zhou Y."/>
            <person name="Chen J."/>
            <person name="Shi J."/>
            <person name="Zhao H."/>
            <person name="Zhao H."/>
            <person name="Song W."/>
            <person name="Zhang M."/>
            <person name="Cui Y."/>
            <person name="Dong X."/>
            <person name="Liu H."/>
            <person name="Ma X."/>
            <person name="Jiao Y."/>
            <person name="Wang B."/>
            <person name="Wei X."/>
            <person name="Stein J.C."/>
            <person name="Glaubitz J.C."/>
            <person name="Lu F."/>
            <person name="Yu G."/>
            <person name="Liang C."/>
            <person name="Fengler K."/>
            <person name="Li B."/>
            <person name="Rafalski A."/>
            <person name="Schnable P.S."/>
            <person name="Ware D.H."/>
            <person name="Buckler E.S."/>
            <person name="Lai J."/>
        </authorList>
    </citation>
    <scope>NUCLEOTIDE SEQUENCE [LARGE SCALE GENOMIC DNA]</scope>
    <source>
        <strain evidence="4">cv. Missouri 17</strain>
        <tissue evidence="3">Seedling</tissue>
    </source>
</reference>
<evidence type="ECO:0000256" key="1">
    <source>
        <dbReference type="SAM" id="MobiDB-lite"/>
    </source>
</evidence>
<evidence type="ECO:0000313" key="4">
    <source>
        <dbReference type="Proteomes" id="UP000251960"/>
    </source>
</evidence>
<comment type="caution">
    <text evidence="3">The sequence shown here is derived from an EMBL/GenBank/DDBJ whole genome shotgun (WGS) entry which is preliminary data.</text>
</comment>
<dbReference type="ExpressionAtlas" id="A0A3L6F940">
    <property type="expression patterns" value="baseline and differential"/>
</dbReference>
<proteinExistence type="predicted"/>
<sequence length="346" mass="38177">MTNFAEGEIANFLVSFLLGWPVIAFTLVLSFLAATTAQRRRHRTSDLRWVFDGDEHLSGAVVQILCISLLKKKIEMLNALFTAMPNESEKFSTTVLSTKLLLTDGDILALLSEPSLKEEQLEASESDAMFSAIMKAIESNKNVVEVSPEEAAWADSCFVQTSELSYDDWGAMRSMLLDALEKPTESPSDTSESAHNAISEAKPHSLPAENISEHGDIHMEQINNTDDDKDGTEAFEIADVIRRVDDNGKQIDSYVADAGDELVLEQTQSTGSIFKVWDLELPFSDDDDDGELELVKDLKKLLKKNSLPEDIYPTLPPDDAAKPLSQISINEIVAGLSDLSIQQAHE</sequence>
<dbReference type="AlphaFoldDB" id="A0A3L6F940"/>
<keyword evidence="2" id="KW-1133">Transmembrane helix</keyword>
<feature type="transmembrane region" description="Helical" evidence="2">
    <location>
        <begin position="12"/>
        <end position="34"/>
    </location>
</feature>
<accession>A0A3L6F940</accession>
<keyword evidence="2" id="KW-0812">Transmembrane</keyword>
<dbReference type="EMBL" id="NCVQ01000005">
    <property type="protein sequence ID" value="PWZ29762.1"/>
    <property type="molecule type" value="Genomic_DNA"/>
</dbReference>
<gene>
    <name evidence="3" type="ORF">Zm00014a_002980</name>
</gene>
<feature type="compositionally biased region" description="Polar residues" evidence="1">
    <location>
        <begin position="185"/>
        <end position="196"/>
    </location>
</feature>
<dbReference type="PANTHER" id="PTHR36388">
    <property type="entry name" value="OS02G0469000 PROTEIN"/>
    <property type="match status" value="1"/>
</dbReference>
<evidence type="ECO:0000256" key="2">
    <source>
        <dbReference type="SAM" id="Phobius"/>
    </source>
</evidence>
<name>A0A3L6F940_MAIZE</name>
<evidence type="ECO:0000313" key="3">
    <source>
        <dbReference type="EMBL" id="PWZ29762.1"/>
    </source>
</evidence>
<dbReference type="Proteomes" id="UP000251960">
    <property type="component" value="Chromosome 4"/>
</dbReference>
<protein>
    <submittedName>
        <fullName evidence="3">Uncharacterized protein</fullName>
    </submittedName>
</protein>
<feature type="region of interest" description="Disordered" evidence="1">
    <location>
        <begin position="180"/>
        <end position="209"/>
    </location>
</feature>